<keyword evidence="3 12" id="KW-0813">Transport</keyword>
<keyword evidence="15" id="KW-1185">Reference proteome</keyword>
<evidence type="ECO:0000256" key="4">
    <source>
        <dbReference type="ARBA" id="ARBA00022461"/>
    </source>
</evidence>
<keyword evidence="8 12" id="KW-0406">Ion transport</keyword>
<organism evidence="14 15">
    <name type="scientific">Popillia japonica</name>
    <name type="common">Japanese beetle</name>
    <dbReference type="NCBI Taxonomy" id="7064"/>
    <lineage>
        <taxon>Eukaryota</taxon>
        <taxon>Metazoa</taxon>
        <taxon>Ecdysozoa</taxon>
        <taxon>Arthropoda</taxon>
        <taxon>Hexapoda</taxon>
        <taxon>Insecta</taxon>
        <taxon>Pterygota</taxon>
        <taxon>Neoptera</taxon>
        <taxon>Endopterygota</taxon>
        <taxon>Coleoptera</taxon>
        <taxon>Polyphaga</taxon>
        <taxon>Scarabaeiformia</taxon>
        <taxon>Scarabaeidae</taxon>
        <taxon>Rutelinae</taxon>
        <taxon>Popillia</taxon>
    </lineage>
</organism>
<dbReference type="Gene3D" id="1.10.287.770">
    <property type="entry name" value="YojJ-like"/>
    <property type="match status" value="1"/>
</dbReference>
<evidence type="ECO:0000256" key="3">
    <source>
        <dbReference type="ARBA" id="ARBA00022448"/>
    </source>
</evidence>
<protein>
    <submittedName>
        <fullName evidence="14">Amiloride-sensitive sodium channel</fullName>
    </submittedName>
</protein>
<dbReference type="GO" id="GO:0005886">
    <property type="term" value="C:plasma membrane"/>
    <property type="evidence" value="ECO:0007669"/>
    <property type="project" value="TreeGrafter"/>
</dbReference>
<dbReference type="PANTHER" id="PTHR11690:SF243">
    <property type="entry name" value="PICKPOCKET 12-RELATED"/>
    <property type="match status" value="1"/>
</dbReference>
<evidence type="ECO:0000256" key="10">
    <source>
        <dbReference type="ARBA" id="ARBA00023201"/>
    </source>
</evidence>
<dbReference type="InterPro" id="IPR001873">
    <property type="entry name" value="ENaC"/>
</dbReference>
<feature type="transmembrane region" description="Helical" evidence="13">
    <location>
        <begin position="619"/>
        <end position="639"/>
    </location>
</feature>
<evidence type="ECO:0000256" key="13">
    <source>
        <dbReference type="SAM" id="Phobius"/>
    </source>
</evidence>
<dbReference type="PANTHER" id="PTHR11690">
    <property type="entry name" value="AMILORIDE-SENSITIVE SODIUM CHANNEL-RELATED"/>
    <property type="match status" value="1"/>
</dbReference>
<sequence length="656" mass="74906">MPVVQGIQSEVNCNISGGVKESKTRNTRWDNKEKIFQAAGKIRGGRLKSFYWKMFGTANNSSVRARKNNLKAVSKNMGTKNPIFRIGESDKFYGFPAGQIKEIWTEEPPNHPKKPEKSKGFCRAVFDNVDNYFDKSTLHGLRYVGDSTITIGERIFWLLAFLTAVSFAAYFINNIYAKYNLNPVIISFSPTAVSIAEIPFPAITICSVNIVKKAEGERILQYGTETEKLLMDDYCDSNYTIAKGDDDLENLADWDTLKAFILKVTQSCSEMLKLCKWKQKEHDCNVIFNPILTDDGYCCTFNRLPSSSIFRNPKELNDLNETYPSEVYDWTPQKGYTINASIDALPWRSPGAGAHLGLSVVVDAQLDSYYCQTTNSAGFKVLLSNPIETPKMADFGFFMRPGLEARIVIKPQKVESTETLKNIDVSKRQCFFPEERYLQFYRSYTEKNCKLECQANRTLRSCNCVPYFLPKNRTTRICGKKQDNCVKRIKAIMEKPTLRQECGCLPACFEISYSKSHSSNILSLKTKPKEDVIKNETLEYFVCNCLPGCYELWYEKSFSQLIFDKNLNPRGYILKNFSASYCAENIAVLNFYYMKNDYGGMLKSEIYGFSEFLSQTGGLLSVFLGFSTLSVIEILYHLIIKVPSKKISRNFKMKRY</sequence>
<dbReference type="AlphaFoldDB" id="A0AAW1N002"/>
<name>A0AAW1N002_POPJA</name>
<comment type="subcellular location">
    <subcellularLocation>
        <location evidence="1">Membrane</location>
        <topology evidence="1">Multi-pass membrane protein</topology>
    </subcellularLocation>
</comment>
<keyword evidence="11 12" id="KW-0407">Ion channel</keyword>
<keyword evidence="10 12" id="KW-0739">Sodium transport</keyword>
<reference evidence="14 15" key="1">
    <citation type="journal article" date="2024" name="BMC Genomics">
        <title>De novo assembly and annotation of Popillia japonica's genome with initial clues to its potential as an invasive pest.</title>
        <authorList>
            <person name="Cucini C."/>
            <person name="Boschi S."/>
            <person name="Funari R."/>
            <person name="Cardaioli E."/>
            <person name="Iannotti N."/>
            <person name="Marturano G."/>
            <person name="Paoli F."/>
            <person name="Bruttini M."/>
            <person name="Carapelli A."/>
            <person name="Frati F."/>
            <person name="Nardi F."/>
        </authorList>
    </citation>
    <scope>NUCLEOTIDE SEQUENCE [LARGE SCALE GENOMIC DNA]</scope>
    <source>
        <strain evidence="14">DMR45628</strain>
    </source>
</reference>
<comment type="caution">
    <text evidence="14">The sequence shown here is derived from an EMBL/GenBank/DDBJ whole genome shotgun (WGS) entry which is preliminary data.</text>
</comment>
<evidence type="ECO:0000256" key="1">
    <source>
        <dbReference type="ARBA" id="ARBA00004141"/>
    </source>
</evidence>
<evidence type="ECO:0000313" key="15">
    <source>
        <dbReference type="Proteomes" id="UP001458880"/>
    </source>
</evidence>
<accession>A0AAW1N002</accession>
<keyword evidence="4 12" id="KW-0894">Sodium channel</keyword>
<keyword evidence="6 13" id="KW-1133">Transmembrane helix</keyword>
<dbReference type="Proteomes" id="UP001458880">
    <property type="component" value="Unassembled WGS sequence"/>
</dbReference>
<evidence type="ECO:0000256" key="8">
    <source>
        <dbReference type="ARBA" id="ARBA00023065"/>
    </source>
</evidence>
<gene>
    <name evidence="14" type="ORF">QE152_g4538</name>
</gene>
<dbReference type="EMBL" id="JASPKY010000023">
    <property type="protein sequence ID" value="KAK9752064.1"/>
    <property type="molecule type" value="Genomic_DNA"/>
</dbReference>
<dbReference type="GO" id="GO:0015280">
    <property type="term" value="F:ligand-gated sodium channel activity"/>
    <property type="evidence" value="ECO:0007669"/>
    <property type="project" value="TreeGrafter"/>
</dbReference>
<evidence type="ECO:0000256" key="6">
    <source>
        <dbReference type="ARBA" id="ARBA00022989"/>
    </source>
</evidence>
<evidence type="ECO:0000313" key="14">
    <source>
        <dbReference type="EMBL" id="KAK9752064.1"/>
    </source>
</evidence>
<evidence type="ECO:0000256" key="5">
    <source>
        <dbReference type="ARBA" id="ARBA00022692"/>
    </source>
</evidence>
<keyword evidence="5 12" id="KW-0812">Transmembrane</keyword>
<keyword evidence="7" id="KW-0915">Sodium</keyword>
<evidence type="ECO:0000256" key="9">
    <source>
        <dbReference type="ARBA" id="ARBA00023136"/>
    </source>
</evidence>
<evidence type="ECO:0000256" key="7">
    <source>
        <dbReference type="ARBA" id="ARBA00023053"/>
    </source>
</evidence>
<proteinExistence type="inferred from homology"/>
<dbReference type="Gene3D" id="2.60.470.10">
    <property type="entry name" value="Acid-sensing ion channels like domains"/>
    <property type="match status" value="1"/>
</dbReference>
<evidence type="ECO:0000256" key="2">
    <source>
        <dbReference type="ARBA" id="ARBA00007193"/>
    </source>
</evidence>
<dbReference type="PRINTS" id="PR01078">
    <property type="entry name" value="AMINACHANNEL"/>
</dbReference>
<keyword evidence="9 13" id="KW-0472">Membrane</keyword>
<evidence type="ECO:0000256" key="11">
    <source>
        <dbReference type="ARBA" id="ARBA00023303"/>
    </source>
</evidence>
<feature type="transmembrane region" description="Helical" evidence="13">
    <location>
        <begin position="155"/>
        <end position="172"/>
    </location>
</feature>
<comment type="similarity">
    <text evidence="2 12">Belongs to the amiloride-sensitive sodium channel (TC 1.A.6) family.</text>
</comment>
<dbReference type="Pfam" id="PF00858">
    <property type="entry name" value="ASC"/>
    <property type="match status" value="2"/>
</dbReference>
<evidence type="ECO:0000256" key="12">
    <source>
        <dbReference type="RuleBase" id="RU000679"/>
    </source>
</evidence>